<comment type="caution">
    <text evidence="2">The sequence shown here is derived from an EMBL/GenBank/DDBJ whole genome shotgun (WGS) entry which is preliminary data.</text>
</comment>
<keyword evidence="3" id="KW-1185">Reference proteome</keyword>
<evidence type="ECO:0000313" key="2">
    <source>
        <dbReference type="EMBL" id="GLZ77745.1"/>
    </source>
</evidence>
<proteinExistence type="predicted"/>
<reference evidence="2" key="1">
    <citation type="submission" date="2023-03" db="EMBL/GenBank/DDBJ databases">
        <title>Actinorhabdospora filicis NBRC 111898.</title>
        <authorList>
            <person name="Ichikawa N."/>
            <person name="Sato H."/>
            <person name="Tonouchi N."/>
        </authorList>
    </citation>
    <scope>NUCLEOTIDE SEQUENCE</scope>
    <source>
        <strain evidence="2">NBRC 111898</strain>
    </source>
</reference>
<name>A0A9W6SKT8_9ACTN</name>
<feature type="domain" description="ATP-grasp" evidence="1">
    <location>
        <begin position="118"/>
        <end position="256"/>
    </location>
</feature>
<accession>A0A9W6SKT8</accession>
<dbReference type="AlphaFoldDB" id="A0A9W6SKT8"/>
<protein>
    <recommendedName>
        <fullName evidence="1">ATP-grasp domain-containing protein</fullName>
    </recommendedName>
</protein>
<dbReference type="Proteomes" id="UP001165079">
    <property type="component" value="Unassembled WGS sequence"/>
</dbReference>
<gene>
    <name evidence="2" type="ORF">Afil01_25520</name>
</gene>
<evidence type="ECO:0000259" key="1">
    <source>
        <dbReference type="Pfam" id="PF14243"/>
    </source>
</evidence>
<dbReference type="RefSeq" id="WP_285662833.1">
    <property type="nucleotide sequence ID" value="NZ_BSTX01000001.1"/>
</dbReference>
<dbReference type="EMBL" id="BSTX01000001">
    <property type="protein sequence ID" value="GLZ77745.1"/>
    <property type="molecule type" value="Genomic_DNA"/>
</dbReference>
<dbReference type="InterPro" id="IPR025643">
    <property type="entry name" value="R2K_3"/>
</dbReference>
<sequence>MFLLCRDPLGPRVDPHFAPTAAALRDLGVPYALIDHDALCAGDAEAAVRRVPEGTAWYRGWMVTVAQYRALAEALAARGCVLNTTPDAYATAHELPGWYATFAELTPTTRFNLDVPEGRYIVKDHVKSRKHEPEAFFAARRAELPAVAATFLARQGEDLAGGLVVRDFEDLTGPETRVWWLDGRPIAVTAHPDTPGSHARPPLDAVASAVAALPARFVTTDLARRADGEWRVIEVGDGQVSDFPSGTGIRDLLAALAG</sequence>
<organism evidence="2 3">
    <name type="scientific">Actinorhabdospora filicis</name>
    <dbReference type="NCBI Taxonomy" id="1785913"/>
    <lineage>
        <taxon>Bacteria</taxon>
        <taxon>Bacillati</taxon>
        <taxon>Actinomycetota</taxon>
        <taxon>Actinomycetes</taxon>
        <taxon>Micromonosporales</taxon>
        <taxon>Micromonosporaceae</taxon>
        <taxon>Actinorhabdospora</taxon>
    </lineage>
</organism>
<dbReference type="Pfam" id="PF14243">
    <property type="entry name" value="R2K_3"/>
    <property type="match status" value="1"/>
</dbReference>
<evidence type="ECO:0000313" key="3">
    <source>
        <dbReference type="Proteomes" id="UP001165079"/>
    </source>
</evidence>